<name>B9K8F6_THENN</name>
<gene>
    <name evidence="1" type="ordered locus">CTN_1063</name>
</gene>
<accession>B9K8F6</accession>
<protein>
    <submittedName>
        <fullName evidence="1">Glycerol uptake operon antiterminator</fullName>
    </submittedName>
</protein>
<dbReference type="PIRSF" id="PIRSF016897">
    <property type="entry name" value="GlpP"/>
    <property type="match status" value="1"/>
</dbReference>
<dbReference type="PANTHER" id="PTHR35787:SF1">
    <property type="entry name" value="GLYCEROL UPTAKE OPERON ANTITERMINATOR REGULATORY PROTEIN"/>
    <property type="match status" value="1"/>
</dbReference>
<dbReference type="GO" id="GO:0006355">
    <property type="term" value="P:regulation of DNA-templated transcription"/>
    <property type="evidence" value="ECO:0007669"/>
    <property type="project" value="InterPro"/>
</dbReference>
<sequence>MIPAIRTEKDIEEALASPSTLVFLLTGNVANIEEVVYNLKKGNKEVFVHIDLVKGLSFDKCSLEFLKDVVGADGIISTHISLLKAARKLGLKIIQRVFLVDSGAMESGIVQAKDLEPDFLEILPGIIPEVIEEISSRYPGNIIAGGLVRKKEQIFAALKAGAKAISTSCKDLWKIL</sequence>
<dbReference type="GO" id="GO:0006071">
    <property type="term" value="P:glycerol metabolic process"/>
    <property type="evidence" value="ECO:0007669"/>
    <property type="project" value="InterPro"/>
</dbReference>
<dbReference type="InterPro" id="IPR013785">
    <property type="entry name" value="Aldolase_TIM"/>
</dbReference>
<dbReference type="Proteomes" id="UP000000445">
    <property type="component" value="Chromosome"/>
</dbReference>
<reference evidence="1 2" key="1">
    <citation type="journal article" date="2009" name="Biosci. Biotechnol. Biochem.">
        <title>WeGAS: a web-based microbial genome annotation system.</title>
        <authorList>
            <person name="Lee D."/>
            <person name="Seo H."/>
            <person name="Park C."/>
            <person name="Park K."/>
        </authorList>
    </citation>
    <scope>NUCLEOTIDE SEQUENCE [LARGE SCALE GENOMIC DNA]</scope>
    <source>
        <strain evidence="2">ATCC 49049 / DSM 4359 / NBRC 107923 / NS-E</strain>
    </source>
</reference>
<organism evidence="1 2">
    <name type="scientific">Thermotoga neapolitana (strain ATCC 49049 / DSM 4359 / NBRC 107923 / NS-E)</name>
    <dbReference type="NCBI Taxonomy" id="309803"/>
    <lineage>
        <taxon>Bacteria</taxon>
        <taxon>Thermotogati</taxon>
        <taxon>Thermotogota</taxon>
        <taxon>Thermotogae</taxon>
        <taxon>Thermotogales</taxon>
        <taxon>Thermotogaceae</taxon>
        <taxon>Thermotoga</taxon>
    </lineage>
</organism>
<dbReference type="KEGG" id="tna:CTN_1063"/>
<dbReference type="HOGENOM" id="CLU_111516_0_1_0"/>
<dbReference type="eggNOG" id="COG1954">
    <property type="taxonomic scope" value="Bacteria"/>
</dbReference>
<dbReference type="Gene3D" id="3.20.20.70">
    <property type="entry name" value="Aldolase class I"/>
    <property type="match status" value="1"/>
</dbReference>
<dbReference type="EMBL" id="CP000916">
    <property type="protein sequence ID" value="ACM23239.1"/>
    <property type="molecule type" value="Genomic_DNA"/>
</dbReference>
<proteinExistence type="predicted"/>
<evidence type="ECO:0000313" key="1">
    <source>
        <dbReference type="EMBL" id="ACM23239.1"/>
    </source>
</evidence>
<dbReference type="STRING" id="309803.CTN_1063"/>
<dbReference type="InterPro" id="IPR006699">
    <property type="entry name" value="GlpP"/>
</dbReference>
<dbReference type="Pfam" id="PF04309">
    <property type="entry name" value="G3P_antiterm"/>
    <property type="match status" value="1"/>
</dbReference>
<dbReference type="AlphaFoldDB" id="B9K8F6"/>
<evidence type="ECO:0000313" key="2">
    <source>
        <dbReference type="Proteomes" id="UP000000445"/>
    </source>
</evidence>
<dbReference type="SUPFAM" id="SSF110391">
    <property type="entry name" value="GlpP-like"/>
    <property type="match status" value="1"/>
</dbReference>
<dbReference type="PANTHER" id="PTHR35787">
    <property type="entry name" value="GLYCEROL UPTAKE OPERON ANTITERMINATOR REGULATORY PROTEIN"/>
    <property type="match status" value="1"/>
</dbReference>
<keyword evidence="2" id="KW-1185">Reference proteome</keyword>